<evidence type="ECO:0000256" key="2">
    <source>
        <dbReference type="ARBA" id="ARBA00023015"/>
    </source>
</evidence>
<reference evidence="8 9" key="1">
    <citation type="submission" date="2023-07" db="EMBL/GenBank/DDBJ databases">
        <title>Sorghum-associated microbial communities from plants grown in Nebraska, USA.</title>
        <authorList>
            <person name="Schachtman D."/>
        </authorList>
    </citation>
    <scope>NUCLEOTIDE SEQUENCE [LARGE SCALE GENOMIC DNA]</scope>
    <source>
        <strain evidence="8 9">BE57</strain>
    </source>
</reference>
<sequence>MKKIAVFLVDDHEIFRHGLKQLINNEPDMEVTGEASSGEEAITSLAHIPADVIIMDIRMQGISGLDTGKSVIKANSNAKLLFFSLFDNPDYVSTALDMGASGYILKDTSNKIFLNAIRSVHAGHFYFIGDVTDTVVRKYHEQRNATGGDAPAAAGAAEIALSKREQQIIRMIHQGVSNKDIAETLGISIRTIEAHRLNILRKFQVNTIEEAMENARAASLLV</sequence>
<comment type="caution">
    <text evidence="8">The sequence shown here is derived from an EMBL/GenBank/DDBJ whole genome shotgun (WGS) entry which is preliminary data.</text>
</comment>
<dbReference type="SMART" id="SM00421">
    <property type="entry name" value="HTH_LUXR"/>
    <property type="match status" value="1"/>
</dbReference>
<dbReference type="EMBL" id="JAVDTI010000003">
    <property type="protein sequence ID" value="MDR6806934.1"/>
    <property type="molecule type" value="Genomic_DNA"/>
</dbReference>
<dbReference type="SUPFAM" id="SSF46894">
    <property type="entry name" value="C-terminal effector domain of the bipartite response regulators"/>
    <property type="match status" value="1"/>
</dbReference>
<dbReference type="PANTHER" id="PTHR43214:SF41">
    <property type="entry name" value="NITRATE_NITRITE RESPONSE REGULATOR PROTEIN NARP"/>
    <property type="match status" value="1"/>
</dbReference>
<dbReference type="PRINTS" id="PR00038">
    <property type="entry name" value="HTHLUXR"/>
</dbReference>
<keyword evidence="3 8" id="KW-0238">DNA-binding</keyword>
<accession>A0ABU1R1Y3</accession>
<keyword evidence="4" id="KW-0804">Transcription</keyword>
<dbReference type="Gene3D" id="3.40.50.2300">
    <property type="match status" value="1"/>
</dbReference>
<dbReference type="PROSITE" id="PS50043">
    <property type="entry name" value="HTH_LUXR_2"/>
    <property type="match status" value="1"/>
</dbReference>
<gene>
    <name evidence="8" type="ORF">J2W84_003982</name>
</gene>
<keyword evidence="9" id="KW-1185">Reference proteome</keyword>
<evidence type="ECO:0000259" key="7">
    <source>
        <dbReference type="PROSITE" id="PS50110"/>
    </source>
</evidence>
<feature type="modified residue" description="4-aspartylphosphate" evidence="5">
    <location>
        <position position="56"/>
    </location>
</feature>
<dbReference type="CDD" id="cd06170">
    <property type="entry name" value="LuxR_C_like"/>
    <property type="match status" value="1"/>
</dbReference>
<feature type="domain" description="HTH luxR-type" evidence="6">
    <location>
        <begin position="154"/>
        <end position="219"/>
    </location>
</feature>
<dbReference type="InterPro" id="IPR011006">
    <property type="entry name" value="CheY-like_superfamily"/>
</dbReference>
<dbReference type="InterPro" id="IPR058245">
    <property type="entry name" value="NreC/VraR/RcsB-like_REC"/>
</dbReference>
<dbReference type="Pfam" id="PF00072">
    <property type="entry name" value="Response_reg"/>
    <property type="match status" value="1"/>
</dbReference>
<dbReference type="SMART" id="SM00448">
    <property type="entry name" value="REC"/>
    <property type="match status" value="1"/>
</dbReference>
<evidence type="ECO:0000256" key="1">
    <source>
        <dbReference type="ARBA" id="ARBA00022553"/>
    </source>
</evidence>
<dbReference type="InterPro" id="IPR001789">
    <property type="entry name" value="Sig_transdc_resp-reg_receiver"/>
</dbReference>
<organism evidence="8 9">
    <name type="scientific">Dyadobacter fermentans</name>
    <dbReference type="NCBI Taxonomy" id="94254"/>
    <lineage>
        <taxon>Bacteria</taxon>
        <taxon>Pseudomonadati</taxon>
        <taxon>Bacteroidota</taxon>
        <taxon>Cytophagia</taxon>
        <taxon>Cytophagales</taxon>
        <taxon>Spirosomataceae</taxon>
        <taxon>Dyadobacter</taxon>
    </lineage>
</organism>
<dbReference type="RefSeq" id="WP_309986529.1">
    <property type="nucleotide sequence ID" value="NZ_JAVDTI010000003.1"/>
</dbReference>
<dbReference type="CDD" id="cd17535">
    <property type="entry name" value="REC_NarL-like"/>
    <property type="match status" value="1"/>
</dbReference>
<evidence type="ECO:0000256" key="3">
    <source>
        <dbReference type="ARBA" id="ARBA00023125"/>
    </source>
</evidence>
<evidence type="ECO:0000256" key="4">
    <source>
        <dbReference type="ARBA" id="ARBA00023163"/>
    </source>
</evidence>
<dbReference type="PROSITE" id="PS50110">
    <property type="entry name" value="RESPONSE_REGULATORY"/>
    <property type="match status" value="1"/>
</dbReference>
<dbReference type="PANTHER" id="PTHR43214">
    <property type="entry name" value="TWO-COMPONENT RESPONSE REGULATOR"/>
    <property type="match status" value="1"/>
</dbReference>
<dbReference type="InterPro" id="IPR000792">
    <property type="entry name" value="Tscrpt_reg_LuxR_C"/>
</dbReference>
<feature type="domain" description="Response regulatory" evidence="7">
    <location>
        <begin position="5"/>
        <end position="121"/>
    </location>
</feature>
<dbReference type="PROSITE" id="PS00622">
    <property type="entry name" value="HTH_LUXR_1"/>
    <property type="match status" value="1"/>
</dbReference>
<evidence type="ECO:0000256" key="5">
    <source>
        <dbReference type="PROSITE-ProRule" id="PRU00169"/>
    </source>
</evidence>
<dbReference type="Proteomes" id="UP001264980">
    <property type="component" value="Unassembled WGS sequence"/>
</dbReference>
<dbReference type="InterPro" id="IPR016032">
    <property type="entry name" value="Sig_transdc_resp-reg_C-effctor"/>
</dbReference>
<proteinExistence type="predicted"/>
<evidence type="ECO:0000313" key="8">
    <source>
        <dbReference type="EMBL" id="MDR6806934.1"/>
    </source>
</evidence>
<keyword evidence="1 5" id="KW-0597">Phosphoprotein</keyword>
<evidence type="ECO:0000259" key="6">
    <source>
        <dbReference type="PROSITE" id="PS50043"/>
    </source>
</evidence>
<dbReference type="SUPFAM" id="SSF52172">
    <property type="entry name" value="CheY-like"/>
    <property type="match status" value="1"/>
</dbReference>
<protein>
    <submittedName>
        <fullName evidence="8">DNA-binding NarL/FixJ family response regulator</fullName>
    </submittedName>
</protein>
<name>A0ABU1R1Y3_9BACT</name>
<dbReference type="Pfam" id="PF00196">
    <property type="entry name" value="GerE"/>
    <property type="match status" value="1"/>
</dbReference>
<dbReference type="GO" id="GO:0003677">
    <property type="term" value="F:DNA binding"/>
    <property type="evidence" value="ECO:0007669"/>
    <property type="project" value="UniProtKB-KW"/>
</dbReference>
<keyword evidence="2" id="KW-0805">Transcription regulation</keyword>
<evidence type="ECO:0000313" key="9">
    <source>
        <dbReference type="Proteomes" id="UP001264980"/>
    </source>
</evidence>
<dbReference type="InterPro" id="IPR039420">
    <property type="entry name" value="WalR-like"/>
</dbReference>